<dbReference type="EMBL" id="CAJVPU010012833">
    <property type="protein sequence ID" value="CAG8627074.1"/>
    <property type="molecule type" value="Genomic_DNA"/>
</dbReference>
<proteinExistence type="predicted"/>
<name>A0ACA9N3U8_9GLOM</name>
<gene>
    <name evidence="1" type="ORF">DHETER_LOCUS8250</name>
</gene>
<reference evidence="1" key="1">
    <citation type="submission" date="2021-06" db="EMBL/GenBank/DDBJ databases">
        <authorList>
            <person name="Kallberg Y."/>
            <person name="Tangrot J."/>
            <person name="Rosling A."/>
        </authorList>
    </citation>
    <scope>NUCLEOTIDE SEQUENCE</scope>
    <source>
        <strain evidence="1">IL203A</strain>
    </source>
</reference>
<comment type="caution">
    <text evidence="1">The sequence shown here is derived from an EMBL/GenBank/DDBJ whole genome shotgun (WGS) entry which is preliminary data.</text>
</comment>
<organism evidence="1 2">
    <name type="scientific">Dentiscutata heterogama</name>
    <dbReference type="NCBI Taxonomy" id="1316150"/>
    <lineage>
        <taxon>Eukaryota</taxon>
        <taxon>Fungi</taxon>
        <taxon>Fungi incertae sedis</taxon>
        <taxon>Mucoromycota</taxon>
        <taxon>Glomeromycotina</taxon>
        <taxon>Glomeromycetes</taxon>
        <taxon>Diversisporales</taxon>
        <taxon>Gigasporaceae</taxon>
        <taxon>Dentiscutata</taxon>
    </lineage>
</organism>
<evidence type="ECO:0000313" key="2">
    <source>
        <dbReference type="Proteomes" id="UP000789702"/>
    </source>
</evidence>
<feature type="non-terminal residue" evidence="1">
    <location>
        <position position="178"/>
    </location>
</feature>
<protein>
    <submittedName>
        <fullName evidence="1">15538_t:CDS:1</fullName>
    </submittedName>
</protein>
<sequence>MSPKFLKISLKKVLLLPKLFVKKTNINSNEERKKKQEKGYYSEVINLLNSNGFDVETVLMLKLWKSSKYLLLKFPSKDTSFFLSSGKIKYFVEHVHVIVCKSLDNQRFDNIEKFKEITKLELKYSNCEGERWIISHIIEYFSYQYAGMDVKETNSFGTYMREKVKNIKLLIIIVKSIM</sequence>
<keyword evidence="2" id="KW-1185">Reference proteome</keyword>
<accession>A0ACA9N3U8</accession>
<dbReference type="Proteomes" id="UP000789702">
    <property type="component" value="Unassembled WGS sequence"/>
</dbReference>
<evidence type="ECO:0000313" key="1">
    <source>
        <dbReference type="EMBL" id="CAG8627074.1"/>
    </source>
</evidence>